<reference evidence="1 2" key="1">
    <citation type="submission" date="2022-10" db="EMBL/GenBank/DDBJ databases">
        <title>The complete genomes of actinobacterial strains from the NBC collection.</title>
        <authorList>
            <person name="Joergensen T.S."/>
            <person name="Alvarez Arevalo M."/>
            <person name="Sterndorff E.B."/>
            <person name="Faurdal D."/>
            <person name="Vuksanovic O."/>
            <person name="Mourched A.-S."/>
            <person name="Charusanti P."/>
            <person name="Shaw S."/>
            <person name="Blin K."/>
            <person name="Weber T."/>
        </authorList>
    </citation>
    <scope>NUCLEOTIDE SEQUENCE [LARGE SCALE GENOMIC DNA]</scope>
    <source>
        <strain evidence="1 2">NBC 01753</strain>
    </source>
</reference>
<evidence type="ECO:0000313" key="2">
    <source>
        <dbReference type="Proteomes" id="UP001335325"/>
    </source>
</evidence>
<keyword evidence="2" id="KW-1185">Reference proteome</keyword>
<sequence length="59" mass="6367">MSERIRPTDAWEGSAVALQWRRRLLPRIAAPTAGVLTAETALVIPATGQVAAVGREKTR</sequence>
<gene>
    <name evidence="1" type="ORF">OIE73_29725</name>
</gene>
<dbReference type="EMBL" id="CP109134">
    <property type="protein sequence ID" value="WSD09517.1"/>
    <property type="molecule type" value="Genomic_DNA"/>
</dbReference>
<dbReference type="Proteomes" id="UP001335325">
    <property type="component" value="Chromosome"/>
</dbReference>
<protein>
    <submittedName>
        <fullName evidence="1">Uncharacterized protein</fullName>
    </submittedName>
</protein>
<name>A0ABZ1GTN0_9ACTN</name>
<organism evidence="1 2">
    <name type="scientific">Streptomyces hirsutus</name>
    <dbReference type="NCBI Taxonomy" id="35620"/>
    <lineage>
        <taxon>Bacteria</taxon>
        <taxon>Bacillati</taxon>
        <taxon>Actinomycetota</taxon>
        <taxon>Actinomycetes</taxon>
        <taxon>Kitasatosporales</taxon>
        <taxon>Streptomycetaceae</taxon>
        <taxon>Streptomyces</taxon>
    </lineage>
</organism>
<dbReference type="GeneID" id="91546841"/>
<proteinExistence type="predicted"/>
<evidence type="ECO:0000313" key="1">
    <source>
        <dbReference type="EMBL" id="WSD09517.1"/>
    </source>
</evidence>
<dbReference type="RefSeq" id="WP_326755275.1">
    <property type="nucleotide sequence ID" value="NZ_CP109134.1"/>
</dbReference>
<accession>A0ABZ1GTN0</accession>